<keyword evidence="2" id="KW-0539">Nucleus</keyword>
<feature type="region of interest" description="Disordered" evidence="4">
    <location>
        <begin position="1"/>
        <end position="169"/>
    </location>
</feature>
<dbReference type="SUPFAM" id="SSF54928">
    <property type="entry name" value="RNA-binding domain, RBD"/>
    <property type="match status" value="2"/>
</dbReference>
<feature type="compositionally biased region" description="Polar residues" evidence="4">
    <location>
        <begin position="594"/>
        <end position="611"/>
    </location>
</feature>
<feature type="domain" description="RRM" evidence="5">
    <location>
        <begin position="258"/>
        <end position="333"/>
    </location>
</feature>
<feature type="region of interest" description="Disordered" evidence="4">
    <location>
        <begin position="503"/>
        <end position="680"/>
    </location>
</feature>
<evidence type="ECO:0000256" key="4">
    <source>
        <dbReference type="SAM" id="MobiDB-lite"/>
    </source>
</evidence>
<dbReference type="PROSITE" id="PS50102">
    <property type="entry name" value="RRM"/>
    <property type="match status" value="3"/>
</dbReference>
<keyword evidence="7" id="KW-1185">Reference proteome</keyword>
<feature type="compositionally biased region" description="Polar residues" evidence="4">
    <location>
        <begin position="53"/>
        <end position="73"/>
    </location>
</feature>
<accession>A0ABQ7JNU1</accession>
<reference evidence="6 7" key="1">
    <citation type="journal article" date="2020" name="Fungal Divers.">
        <title>Resolving the Mortierellaceae phylogeny through synthesis of multi-gene phylogenetics and phylogenomics.</title>
        <authorList>
            <person name="Vandepol N."/>
            <person name="Liber J."/>
            <person name="Desiro A."/>
            <person name="Na H."/>
            <person name="Kennedy M."/>
            <person name="Barry K."/>
            <person name="Grigoriev I.V."/>
            <person name="Miller A.N."/>
            <person name="O'Donnell K."/>
            <person name="Stajich J.E."/>
            <person name="Bonito G."/>
        </authorList>
    </citation>
    <scope>NUCLEOTIDE SEQUENCE [LARGE SCALE GENOMIC DNA]</scope>
    <source>
        <strain evidence="6 7">AD045</strain>
    </source>
</reference>
<feature type="compositionally biased region" description="Polar residues" evidence="4">
    <location>
        <begin position="9"/>
        <end position="19"/>
    </location>
</feature>
<evidence type="ECO:0000256" key="2">
    <source>
        <dbReference type="ARBA" id="ARBA00023242"/>
    </source>
</evidence>
<feature type="domain" description="RRM" evidence="5">
    <location>
        <begin position="177"/>
        <end position="256"/>
    </location>
</feature>
<evidence type="ECO:0000313" key="6">
    <source>
        <dbReference type="EMBL" id="KAG0282340.1"/>
    </source>
</evidence>
<feature type="compositionally biased region" description="Polar residues" evidence="4">
    <location>
        <begin position="656"/>
        <end position="674"/>
    </location>
</feature>
<evidence type="ECO:0000256" key="1">
    <source>
        <dbReference type="ARBA" id="ARBA00004123"/>
    </source>
</evidence>
<organism evidence="6 7">
    <name type="scientific">Linnemannia gamsii</name>
    <dbReference type="NCBI Taxonomy" id="64522"/>
    <lineage>
        <taxon>Eukaryota</taxon>
        <taxon>Fungi</taxon>
        <taxon>Fungi incertae sedis</taxon>
        <taxon>Mucoromycota</taxon>
        <taxon>Mortierellomycotina</taxon>
        <taxon>Mortierellomycetes</taxon>
        <taxon>Mortierellales</taxon>
        <taxon>Mortierellaceae</taxon>
        <taxon>Linnemannia</taxon>
    </lineage>
</organism>
<evidence type="ECO:0000256" key="3">
    <source>
        <dbReference type="PROSITE-ProRule" id="PRU00176"/>
    </source>
</evidence>
<dbReference type="CDD" id="cd12453">
    <property type="entry name" value="RRM1_RIM4_like"/>
    <property type="match status" value="1"/>
</dbReference>
<feature type="compositionally biased region" description="Basic and acidic residues" evidence="4">
    <location>
        <begin position="107"/>
        <end position="147"/>
    </location>
</feature>
<dbReference type="InterPro" id="IPR003954">
    <property type="entry name" value="RRM_euk-type"/>
</dbReference>
<dbReference type="PANTHER" id="PTHR13952">
    <property type="entry name" value="U1 SMALL NUCLEAR RIBONUCLEOPROTEIN 70 KD"/>
    <property type="match status" value="1"/>
</dbReference>
<dbReference type="InterPro" id="IPR051183">
    <property type="entry name" value="U1_U11-U12_snRNP_70-35kDa"/>
</dbReference>
<dbReference type="InterPro" id="IPR034352">
    <property type="entry name" value="Rim4_RRM1"/>
</dbReference>
<dbReference type="InterPro" id="IPR035979">
    <property type="entry name" value="RBD_domain_sf"/>
</dbReference>
<feature type="compositionally biased region" description="Polar residues" evidence="4">
    <location>
        <begin position="536"/>
        <end position="561"/>
    </location>
</feature>
<comment type="caution">
    <text evidence="6">The sequence shown here is derived from an EMBL/GenBank/DDBJ whole genome shotgun (WGS) entry which is preliminary data.</text>
</comment>
<feature type="compositionally biased region" description="Acidic residues" evidence="4">
    <location>
        <begin position="148"/>
        <end position="163"/>
    </location>
</feature>
<dbReference type="Proteomes" id="UP001194696">
    <property type="component" value="Unassembled WGS sequence"/>
</dbReference>
<keyword evidence="3" id="KW-0694">RNA-binding</keyword>
<dbReference type="SMART" id="SM00360">
    <property type="entry name" value="RRM"/>
    <property type="match status" value="3"/>
</dbReference>
<feature type="compositionally biased region" description="Low complexity" evidence="4">
    <location>
        <begin position="26"/>
        <end position="45"/>
    </location>
</feature>
<dbReference type="Gene3D" id="3.30.70.330">
    <property type="match status" value="3"/>
</dbReference>
<feature type="compositionally biased region" description="Pro residues" evidence="4">
    <location>
        <begin position="615"/>
        <end position="630"/>
    </location>
</feature>
<dbReference type="EMBL" id="JAAAIM010001084">
    <property type="protein sequence ID" value="KAG0282340.1"/>
    <property type="molecule type" value="Genomic_DNA"/>
</dbReference>
<evidence type="ECO:0000259" key="5">
    <source>
        <dbReference type="PROSITE" id="PS50102"/>
    </source>
</evidence>
<name>A0ABQ7JNU1_9FUNG</name>
<dbReference type="InterPro" id="IPR012677">
    <property type="entry name" value="Nucleotide-bd_a/b_plait_sf"/>
</dbReference>
<dbReference type="InterPro" id="IPR000504">
    <property type="entry name" value="RRM_dom"/>
</dbReference>
<dbReference type="SMART" id="SM00361">
    <property type="entry name" value="RRM_1"/>
    <property type="match status" value="2"/>
</dbReference>
<dbReference type="PANTHER" id="PTHR13952:SF6">
    <property type="entry name" value="U11_U12 SMALL NUCLEAR RIBONUCLEOPROTEIN 35 KDA PROTEIN"/>
    <property type="match status" value="1"/>
</dbReference>
<feature type="compositionally biased region" description="Pro residues" evidence="4">
    <location>
        <begin position="575"/>
        <end position="584"/>
    </location>
</feature>
<gene>
    <name evidence="6" type="ORF">BGZ96_000583</name>
</gene>
<protein>
    <recommendedName>
        <fullName evidence="5">RRM domain-containing protein</fullName>
    </recommendedName>
</protein>
<feature type="domain" description="RRM" evidence="5">
    <location>
        <begin position="343"/>
        <end position="424"/>
    </location>
</feature>
<dbReference type="CDD" id="cd00590">
    <property type="entry name" value="RRM_SF"/>
    <property type="match status" value="1"/>
</dbReference>
<dbReference type="Pfam" id="PF00076">
    <property type="entry name" value="RRM_1"/>
    <property type="match status" value="3"/>
</dbReference>
<evidence type="ECO:0000313" key="7">
    <source>
        <dbReference type="Proteomes" id="UP001194696"/>
    </source>
</evidence>
<proteinExistence type="predicted"/>
<comment type="subcellular location">
    <subcellularLocation>
        <location evidence="1">Nucleus</location>
    </subcellularLocation>
</comment>
<sequence length="680" mass="75072">MTNCRDSHSTPATTGSVTPDSPIPASTSNNPSRSYSRNSEPSMSSRTDRNPAYSASRTSQSLSRDEVLSQTIAHMSIRDEPLSSSITDRRLRSKPQEATLSENRFAPLRDHSLDDVTPRTSNREWPNHSRSVKDEDEKPSALEKDSDQESDAEQETVDSDDEAPLLQEDRVRGEPQACLFVASLAATRTDPQLMESVTEHFQKWGTLMNVKVLKDWMQRPYSFVQFENVEDAQRAMVEAQNTIIDGRHIRIEQARVNRTLFILRFSRGTTEQDLIDALEQYGPVEDVSIFHDPRPNSRTKRYAFAKFAYRDDAIKAYVALRATSRWTVEWAPNLSSQNQIEKESVFVGQLNPELATEALLHDRFQDYGNIKNIHLVKRNQMGAGRPTAFAFIEFDSEHAARRAIDNENNTQFLGTTIRVQHRETSEYRVQRQNAAMQAARNLTDVPDMPRAPGAPAGPHGYGYGQSYPPFRGSNVGRPMYYTPYHGYPGMPVPSHGYYGPPPPQMSTMLVQPGSAPRGPPSSTEAGQSYYPAPGVYNQQQGPEPFGSNQDAGQGQHNSGNNDYPGYGQGPQGMYYPPPPPPGPGGPGSMYSMYEQHNSSGALPVSCSSVSGTHGPRPPPVPAPVWYPPPMTGGGGTVRRPGLLEVSAVVPSRYASGPQSRGPESSSTRASDSRGTPRKSN</sequence>